<comment type="caution">
    <text evidence="2">The sequence shown here is derived from an EMBL/GenBank/DDBJ whole genome shotgun (WGS) entry which is preliminary data.</text>
</comment>
<reference evidence="3" key="1">
    <citation type="submission" date="2017-09" db="EMBL/GenBank/DDBJ databases">
        <title>Depth-based differentiation of microbial function through sediment-hosted aquifers and enrichment of novel symbionts in the deep terrestrial subsurface.</title>
        <authorList>
            <person name="Probst A.J."/>
            <person name="Ladd B."/>
            <person name="Jarett J.K."/>
            <person name="Geller-Mcgrath D.E."/>
            <person name="Sieber C.M.K."/>
            <person name="Emerson J.B."/>
            <person name="Anantharaman K."/>
            <person name="Thomas B.C."/>
            <person name="Malmstrom R."/>
            <person name="Stieglmeier M."/>
            <person name="Klingl A."/>
            <person name="Woyke T."/>
            <person name="Ryan C.M."/>
            <person name="Banfield J.F."/>
        </authorList>
    </citation>
    <scope>NUCLEOTIDE SEQUENCE [LARGE SCALE GENOMIC DNA]</scope>
</reference>
<protein>
    <recommendedName>
        <fullName evidence="1">NAD/GMP synthase domain-containing protein</fullName>
    </recommendedName>
</protein>
<accession>A0A2M7BSK4</accession>
<dbReference type="SUPFAM" id="SSF52402">
    <property type="entry name" value="Adenine nucleotide alpha hydrolases-like"/>
    <property type="match status" value="1"/>
</dbReference>
<evidence type="ECO:0000259" key="1">
    <source>
        <dbReference type="Pfam" id="PF02540"/>
    </source>
</evidence>
<feature type="domain" description="NAD/GMP synthase" evidence="1">
    <location>
        <begin position="11"/>
        <end position="114"/>
    </location>
</feature>
<organism evidence="2 3">
    <name type="scientific">Candidatus Roizmanbacteria bacterium CG03_land_8_20_14_0_80_39_12</name>
    <dbReference type="NCBI Taxonomy" id="1974847"/>
    <lineage>
        <taxon>Bacteria</taxon>
        <taxon>Candidatus Roizmaniibacteriota</taxon>
    </lineage>
</organism>
<dbReference type="AlphaFoldDB" id="A0A2M7BSK4"/>
<dbReference type="Gene3D" id="3.40.50.620">
    <property type="entry name" value="HUPs"/>
    <property type="match status" value="1"/>
</dbReference>
<dbReference type="Proteomes" id="UP000230119">
    <property type="component" value="Unassembled WGS sequence"/>
</dbReference>
<name>A0A2M7BSK4_9BACT</name>
<feature type="non-terminal residue" evidence="2">
    <location>
        <position position="114"/>
    </location>
</feature>
<dbReference type="Pfam" id="PF02540">
    <property type="entry name" value="NAD_synthase"/>
    <property type="match status" value="1"/>
</dbReference>
<gene>
    <name evidence="2" type="ORF">COS52_02690</name>
</gene>
<dbReference type="EMBL" id="PEVA01000117">
    <property type="protein sequence ID" value="PIV08443.1"/>
    <property type="molecule type" value="Genomic_DNA"/>
</dbReference>
<evidence type="ECO:0000313" key="2">
    <source>
        <dbReference type="EMBL" id="PIV08443.1"/>
    </source>
</evidence>
<proteinExistence type="predicted"/>
<dbReference type="InterPro" id="IPR022310">
    <property type="entry name" value="NAD/GMP_synthase"/>
</dbReference>
<dbReference type="GO" id="GO:0006163">
    <property type="term" value="P:purine nucleotide metabolic process"/>
    <property type="evidence" value="ECO:0007669"/>
    <property type="project" value="UniProtKB-ARBA"/>
</dbReference>
<evidence type="ECO:0000313" key="3">
    <source>
        <dbReference type="Proteomes" id="UP000230119"/>
    </source>
</evidence>
<dbReference type="InterPro" id="IPR014729">
    <property type="entry name" value="Rossmann-like_a/b/a_fold"/>
</dbReference>
<sequence>MRQFNPKTEAEKIMAFFKSTFEKVGKKKAIINWSGGIDSTVSLYLLAKSLSIENILVLHLPYEHSYEDEFLPIFDYLQMNKAQLRILSIKPMVDQIKSDLKINDPFRLGNVIAR</sequence>